<organism evidence="1">
    <name type="scientific">Cacopsylla melanoneura</name>
    <dbReference type="NCBI Taxonomy" id="428564"/>
    <lineage>
        <taxon>Eukaryota</taxon>
        <taxon>Metazoa</taxon>
        <taxon>Ecdysozoa</taxon>
        <taxon>Arthropoda</taxon>
        <taxon>Hexapoda</taxon>
        <taxon>Insecta</taxon>
        <taxon>Pterygota</taxon>
        <taxon>Neoptera</taxon>
        <taxon>Paraneoptera</taxon>
        <taxon>Hemiptera</taxon>
        <taxon>Sternorrhyncha</taxon>
        <taxon>Psylloidea</taxon>
        <taxon>Psyllidae</taxon>
        <taxon>Psyllinae</taxon>
        <taxon>Cacopsylla</taxon>
    </lineage>
</organism>
<proteinExistence type="predicted"/>
<protein>
    <submittedName>
        <fullName evidence="1">Uncharacterized protein</fullName>
    </submittedName>
</protein>
<dbReference type="AlphaFoldDB" id="A0A8D8YJZ0"/>
<name>A0A8D8YJZ0_9HEMI</name>
<reference evidence="1" key="1">
    <citation type="submission" date="2021-05" db="EMBL/GenBank/DDBJ databases">
        <authorList>
            <person name="Alioto T."/>
            <person name="Alioto T."/>
            <person name="Gomez Garrido J."/>
        </authorList>
    </citation>
    <scope>NUCLEOTIDE SEQUENCE</scope>
</reference>
<evidence type="ECO:0000313" key="1">
    <source>
        <dbReference type="EMBL" id="CAG6729877.1"/>
    </source>
</evidence>
<dbReference type="EMBL" id="HBUF01380004">
    <property type="protein sequence ID" value="CAG6729877.1"/>
    <property type="molecule type" value="Transcribed_RNA"/>
</dbReference>
<sequence>MAYIVLPSKNLKYVFKFSVLVATLTSTSRPIRCSPFISSIARTALAGLAYLTNPYSFVLGPELTTAVPYSFLLCGNTRADTIVPNRANSRSSRRLSSCGCRLLTYRLTPPVASLAVLLVARSGVPSRQLSSRNFSMSFQNSGSKISSS</sequence>
<accession>A0A8D8YJZ0</accession>